<dbReference type="OrthoDB" id="409792at2759"/>
<feature type="transmembrane region" description="Helical" evidence="10">
    <location>
        <begin position="246"/>
        <end position="266"/>
    </location>
</feature>
<feature type="transmembrane region" description="Helical" evidence="10">
    <location>
        <begin position="188"/>
        <end position="211"/>
    </location>
</feature>
<feature type="coiled-coil region" evidence="9">
    <location>
        <begin position="32"/>
        <end position="59"/>
    </location>
</feature>
<comment type="caution">
    <text evidence="11">The sequence shown here is derived from an EMBL/GenBank/DDBJ whole genome shotgun (WGS) entry which is preliminary data.</text>
</comment>
<protein>
    <submittedName>
        <fullName evidence="11">2963_t:CDS:1</fullName>
    </submittedName>
</protein>
<reference evidence="11" key="1">
    <citation type="submission" date="2022-08" db="EMBL/GenBank/DDBJ databases">
        <authorList>
            <person name="Kallberg Y."/>
            <person name="Tangrot J."/>
            <person name="Rosling A."/>
        </authorList>
    </citation>
    <scope>NUCLEOTIDE SEQUENCE</scope>
    <source>
        <strain evidence="11">Wild A</strain>
    </source>
</reference>
<sequence>MQDLSVNDFNKNNISSSNTLSNVLAVAENVENSDVDETIQAEEKEVEELSTELIERKAIVFAILIPFSIIGVLIRIGLINLHSYPGTPQGTVSLWKGLTTGFCGSITTFSSWILLIFNEYTSQHIPHRSVAYNVLASLADIGITIGMSVTGLKFGEHLADIIIPRHQIRLGKLYKIVQKPSKLNEFTIADILCLGFGIVSFILVVALASTVQVHRNIIFATVFAPIGTSIRCYLSKYNTLKKHFPLGTFAANLSGSIVLGILFLLSNGIVSSQLSCEIIEGLANGFCGCLTTISSFANEITRLPRKHAYKYALVSVLMGQVAMILTIGIYHWTIGLSSTSTCN</sequence>
<dbReference type="InterPro" id="IPR003691">
    <property type="entry name" value="FluC"/>
</dbReference>
<evidence type="ECO:0000256" key="10">
    <source>
        <dbReference type="SAM" id="Phobius"/>
    </source>
</evidence>
<feature type="transmembrane region" description="Helical" evidence="10">
    <location>
        <begin position="98"/>
        <end position="118"/>
    </location>
</feature>
<comment type="subcellular location">
    <subcellularLocation>
        <location evidence="2">Cell membrane</location>
        <topology evidence="2">Multi-pass membrane protein</topology>
    </subcellularLocation>
</comment>
<accession>A0A9W4SVT1</accession>
<evidence type="ECO:0000256" key="5">
    <source>
        <dbReference type="ARBA" id="ARBA00022989"/>
    </source>
</evidence>
<evidence type="ECO:0000313" key="11">
    <source>
        <dbReference type="EMBL" id="CAI2183238.1"/>
    </source>
</evidence>
<dbReference type="GO" id="GO:1903425">
    <property type="term" value="F:fluoride transmembrane transporter activity"/>
    <property type="evidence" value="ECO:0007669"/>
    <property type="project" value="TreeGrafter"/>
</dbReference>
<evidence type="ECO:0000256" key="3">
    <source>
        <dbReference type="ARBA" id="ARBA00022475"/>
    </source>
</evidence>
<dbReference type="AlphaFoldDB" id="A0A9W4SVT1"/>
<evidence type="ECO:0000256" key="4">
    <source>
        <dbReference type="ARBA" id="ARBA00022692"/>
    </source>
</evidence>
<comment type="similarity">
    <text evidence="7">Belongs to the fluoride channel Fluc/FEX (TC 1.A.43) family.</text>
</comment>
<keyword evidence="6 10" id="KW-0472">Membrane</keyword>
<feature type="transmembrane region" description="Helical" evidence="10">
    <location>
        <begin position="58"/>
        <end position="78"/>
    </location>
</feature>
<keyword evidence="3" id="KW-1003">Cell membrane</keyword>
<keyword evidence="12" id="KW-1185">Reference proteome</keyword>
<keyword evidence="5 10" id="KW-1133">Transmembrane helix</keyword>
<evidence type="ECO:0000256" key="9">
    <source>
        <dbReference type="SAM" id="Coils"/>
    </source>
</evidence>
<evidence type="ECO:0000256" key="8">
    <source>
        <dbReference type="ARBA" id="ARBA00035585"/>
    </source>
</evidence>
<evidence type="ECO:0000256" key="1">
    <source>
        <dbReference type="ARBA" id="ARBA00002598"/>
    </source>
</evidence>
<dbReference type="PANTHER" id="PTHR28259:SF1">
    <property type="entry name" value="FLUORIDE EXPORT PROTEIN 1-RELATED"/>
    <property type="match status" value="1"/>
</dbReference>
<dbReference type="EMBL" id="CAMKVN010002975">
    <property type="protein sequence ID" value="CAI2183238.1"/>
    <property type="molecule type" value="Genomic_DNA"/>
</dbReference>
<dbReference type="PANTHER" id="PTHR28259">
    <property type="entry name" value="FLUORIDE EXPORT PROTEIN 1-RELATED"/>
    <property type="match status" value="1"/>
</dbReference>
<organism evidence="11 12">
    <name type="scientific">Funneliformis geosporum</name>
    <dbReference type="NCBI Taxonomy" id="1117311"/>
    <lineage>
        <taxon>Eukaryota</taxon>
        <taxon>Fungi</taxon>
        <taxon>Fungi incertae sedis</taxon>
        <taxon>Mucoromycota</taxon>
        <taxon>Glomeromycotina</taxon>
        <taxon>Glomeromycetes</taxon>
        <taxon>Glomerales</taxon>
        <taxon>Glomeraceae</taxon>
        <taxon>Funneliformis</taxon>
    </lineage>
</organism>
<feature type="transmembrane region" description="Helical" evidence="10">
    <location>
        <begin position="309"/>
        <end position="332"/>
    </location>
</feature>
<dbReference type="Pfam" id="PF02537">
    <property type="entry name" value="CRCB"/>
    <property type="match status" value="1"/>
</dbReference>
<feature type="transmembrane region" description="Helical" evidence="10">
    <location>
        <begin position="217"/>
        <end position="234"/>
    </location>
</feature>
<name>A0A9W4SVT1_9GLOM</name>
<keyword evidence="9" id="KW-0175">Coiled coil</keyword>
<gene>
    <name evidence="11" type="ORF">FWILDA_LOCUS10979</name>
</gene>
<evidence type="ECO:0000313" key="12">
    <source>
        <dbReference type="Proteomes" id="UP001153678"/>
    </source>
</evidence>
<comment type="function">
    <text evidence="1">Fluoride channel required for the rapid expulsion of cytoplasmic fluoride.</text>
</comment>
<evidence type="ECO:0000256" key="7">
    <source>
        <dbReference type="ARBA" id="ARBA00035120"/>
    </source>
</evidence>
<comment type="catalytic activity">
    <reaction evidence="8">
        <text>fluoride(in) = fluoride(out)</text>
        <dbReference type="Rhea" id="RHEA:76159"/>
        <dbReference type="ChEBI" id="CHEBI:17051"/>
    </reaction>
    <physiologicalReaction direction="left-to-right" evidence="8">
        <dbReference type="Rhea" id="RHEA:76160"/>
    </physiologicalReaction>
</comment>
<dbReference type="GO" id="GO:0005886">
    <property type="term" value="C:plasma membrane"/>
    <property type="evidence" value="ECO:0007669"/>
    <property type="project" value="UniProtKB-SubCell"/>
</dbReference>
<evidence type="ECO:0000256" key="2">
    <source>
        <dbReference type="ARBA" id="ARBA00004651"/>
    </source>
</evidence>
<proteinExistence type="inferred from homology"/>
<evidence type="ECO:0000256" key="6">
    <source>
        <dbReference type="ARBA" id="ARBA00023136"/>
    </source>
</evidence>
<dbReference type="Proteomes" id="UP001153678">
    <property type="component" value="Unassembled WGS sequence"/>
</dbReference>
<keyword evidence="4 10" id="KW-0812">Transmembrane</keyword>